<protein>
    <submittedName>
        <fullName evidence="1">Uncharacterized protein</fullName>
    </submittedName>
</protein>
<sequence length="691" mass="76347">MPPTRSAPFKRSSNACSTCRRRKVKCSGSQPCEACIRGGIECTFGTRVRRGYSETYVNSLLDTIKQHEQQETPQRTVDEDVTNQVSETQLNSRVSTSSVYNADIAAAGSLSSSSNGQGNAYMNARSVEDGPHDDLASVRSVMAHGPAFETRASAIIGRHPARPSSHWGTSHVDLTGTHEGEARPDNGGWKSTSNLYSDVTAPALLTKAESTRLFEVFVSLLGINQHFLDPRKFADSLDTLYETGPGREEVTEGFFYIQYLLVMAMEILCLVALYLQWCDHKQDAYLYIGIAARLAVALGCALPRDEQEGVRSEKCHRNRVWWTVYMLDRRLSAALGLPMGVDERQIRADLPRPGVGFQPPQPMIINVQIARVTGEIMTSFYDNTDISQGELVKKIQSVLNTLYRTGKSIPPNFKTDFDSPRASVSRTSASLYLMLFQAIILCIRPIILQSVKDKVEARSANRPPPQATPVIIRLCNSCREAALKSIRILTALRKDESIALFGYFDLDAAFSAAFILAMMGFVENDDSDSPPEGLRASAQILRYLCKAGNKAAEGRLKDLKQFCGHVWDPDKALGEWEWLQESDIPSAPSFTPGSGKSGDARDAENGARLDDGSGAGRVNDGSPEGIFWPSWESMNQDQNYDMFGLDRLDDFNLDLGTEMTGIYDSFNDPNLPLTGVHEADWAAIGNFFQMY</sequence>
<organism evidence="1 2">
    <name type="scientific">Trichothecium roseum</name>
    <dbReference type="NCBI Taxonomy" id="47278"/>
    <lineage>
        <taxon>Eukaryota</taxon>
        <taxon>Fungi</taxon>
        <taxon>Dikarya</taxon>
        <taxon>Ascomycota</taxon>
        <taxon>Pezizomycotina</taxon>
        <taxon>Sordariomycetes</taxon>
        <taxon>Hypocreomycetidae</taxon>
        <taxon>Hypocreales</taxon>
        <taxon>Hypocreales incertae sedis</taxon>
        <taxon>Trichothecium</taxon>
    </lineage>
</organism>
<dbReference type="EMBL" id="CM047947">
    <property type="protein sequence ID" value="KAI9897133.1"/>
    <property type="molecule type" value="Genomic_DNA"/>
</dbReference>
<keyword evidence="2" id="KW-1185">Reference proteome</keyword>
<name>A0ACC0USR0_9HYPO</name>
<comment type="caution">
    <text evidence="1">The sequence shown here is derived from an EMBL/GenBank/DDBJ whole genome shotgun (WGS) entry which is preliminary data.</text>
</comment>
<accession>A0ACC0USR0</accession>
<dbReference type="Proteomes" id="UP001163324">
    <property type="component" value="Chromosome 8"/>
</dbReference>
<proteinExistence type="predicted"/>
<evidence type="ECO:0000313" key="1">
    <source>
        <dbReference type="EMBL" id="KAI9897133.1"/>
    </source>
</evidence>
<reference evidence="1" key="1">
    <citation type="submission" date="2022-10" db="EMBL/GenBank/DDBJ databases">
        <title>Complete Genome of Trichothecium roseum strain YXFP-22015, a Plant Pathogen Isolated from Citrus.</title>
        <authorList>
            <person name="Wang Y."/>
            <person name="Zhu L."/>
        </authorList>
    </citation>
    <scope>NUCLEOTIDE SEQUENCE</scope>
    <source>
        <strain evidence="1">YXFP-22015</strain>
    </source>
</reference>
<evidence type="ECO:0000313" key="2">
    <source>
        <dbReference type="Proteomes" id="UP001163324"/>
    </source>
</evidence>
<gene>
    <name evidence="1" type="ORF">N3K66_008155</name>
</gene>